<proteinExistence type="predicted"/>
<reference evidence="1 2" key="1">
    <citation type="submission" date="2024-06" db="EMBL/GenBank/DDBJ databases">
        <title>The Natural Products Discovery Center: Release of the First 8490 Sequenced Strains for Exploring Actinobacteria Biosynthetic Diversity.</title>
        <authorList>
            <person name="Kalkreuter E."/>
            <person name="Kautsar S.A."/>
            <person name="Yang D."/>
            <person name="Bader C.D."/>
            <person name="Teijaro C.N."/>
            <person name="Fluegel L."/>
            <person name="Davis C.M."/>
            <person name="Simpson J.R."/>
            <person name="Lauterbach L."/>
            <person name="Steele A.D."/>
            <person name="Gui C."/>
            <person name="Meng S."/>
            <person name="Li G."/>
            <person name="Viehrig K."/>
            <person name="Ye F."/>
            <person name="Su P."/>
            <person name="Kiefer A.F."/>
            <person name="Nichols A."/>
            <person name="Cepeda A.J."/>
            <person name="Yan W."/>
            <person name="Fan B."/>
            <person name="Jiang Y."/>
            <person name="Adhikari A."/>
            <person name="Zheng C.-J."/>
            <person name="Schuster L."/>
            <person name="Cowan T.M."/>
            <person name="Smanski M.J."/>
            <person name="Chevrette M.G."/>
            <person name="De Carvalho L.P.S."/>
            <person name="Shen B."/>
        </authorList>
    </citation>
    <scope>NUCLEOTIDE SEQUENCE [LARGE SCALE GENOMIC DNA]</scope>
    <source>
        <strain evidence="1 2">NPDC047833</strain>
    </source>
</reference>
<protein>
    <submittedName>
        <fullName evidence="1">Uncharacterized protein</fullName>
    </submittedName>
</protein>
<sequence length="70" mass="7451">MADPAPARPFLIRLTDGRVWPAAEFGPGGFVCVHHPDEPNICTIAVSIEGLLADLPPEHHLHGATVEAYG</sequence>
<dbReference type="Proteomes" id="UP001553843">
    <property type="component" value="Unassembled WGS sequence"/>
</dbReference>
<gene>
    <name evidence="1" type="ORF">AB0887_27050</name>
</gene>
<evidence type="ECO:0000313" key="2">
    <source>
        <dbReference type="Proteomes" id="UP001553843"/>
    </source>
</evidence>
<accession>A0ABV3M1K7</accession>
<evidence type="ECO:0000313" key="1">
    <source>
        <dbReference type="EMBL" id="MEW2365595.1"/>
    </source>
</evidence>
<keyword evidence="2" id="KW-1185">Reference proteome</keyword>
<dbReference type="RefSeq" id="WP_359780816.1">
    <property type="nucleotide sequence ID" value="NZ_JBEYRR010000008.1"/>
</dbReference>
<name>A0ABV3M1K7_9ACTN</name>
<dbReference type="EMBL" id="JBEYRS010000012">
    <property type="protein sequence ID" value="MEW2365595.1"/>
    <property type="molecule type" value="Genomic_DNA"/>
</dbReference>
<organism evidence="1 2">
    <name type="scientific">Streptomyces huasconensis</name>
    <dbReference type="NCBI Taxonomy" id="1854574"/>
    <lineage>
        <taxon>Bacteria</taxon>
        <taxon>Bacillati</taxon>
        <taxon>Actinomycetota</taxon>
        <taxon>Actinomycetes</taxon>
        <taxon>Kitasatosporales</taxon>
        <taxon>Streptomycetaceae</taxon>
        <taxon>Streptomyces</taxon>
    </lineage>
</organism>
<comment type="caution">
    <text evidence="1">The sequence shown here is derived from an EMBL/GenBank/DDBJ whole genome shotgun (WGS) entry which is preliminary data.</text>
</comment>